<protein>
    <submittedName>
        <fullName evidence="4">Alpha/beta-hydrolase</fullName>
    </submittedName>
</protein>
<dbReference type="InterPro" id="IPR029058">
    <property type="entry name" value="AB_hydrolase_fold"/>
</dbReference>
<dbReference type="ESTHER" id="exigl-a0a165n4f2">
    <property type="family name" value="ABHD11-Acetyl_transferase"/>
</dbReference>
<dbReference type="FunCoup" id="A0A165N4F2">
    <property type="interactions" value="324"/>
</dbReference>
<dbReference type="GO" id="GO:0005739">
    <property type="term" value="C:mitochondrion"/>
    <property type="evidence" value="ECO:0007669"/>
    <property type="project" value="TreeGrafter"/>
</dbReference>
<dbReference type="Pfam" id="PF00561">
    <property type="entry name" value="Abhydrolase_1"/>
    <property type="match status" value="1"/>
</dbReference>
<name>A0A165N4F2_EXIGL</name>
<proteinExistence type="inferred from homology"/>
<dbReference type="EMBL" id="KV425902">
    <property type="protein sequence ID" value="KZW00193.1"/>
    <property type="molecule type" value="Genomic_DNA"/>
</dbReference>
<gene>
    <name evidence="4" type="ORF">EXIGLDRAFT_722258</name>
</gene>
<sequence length="292" mass="32794">MLARRLRALEPCRRAFSTHHTVKVELSYDVVHVTEPRTVPLLLIHGLYGSKQNWRSLSKTLSRTLGAPVYALDMRNHGHSPHAQPTDYATMASDVLHFCDAHKLREISLLGHSMGGKTAMALALRPDLPQGLIRKLIVEDVAPQISQTVSREFVGYAAAMRALAEAKPQTRKEADELLRSAAPDPAVRAFLLTNLTSSHGAPLHWRIPHFLIEDSALEEIGKFPYDEQSGVVYEGETLFIKGAGSRYLTEERTKLARHFFPNARFEELDTGHWVHAEKPTEFVNMVTEFIQS</sequence>
<organism evidence="4 5">
    <name type="scientific">Exidia glandulosa HHB12029</name>
    <dbReference type="NCBI Taxonomy" id="1314781"/>
    <lineage>
        <taxon>Eukaryota</taxon>
        <taxon>Fungi</taxon>
        <taxon>Dikarya</taxon>
        <taxon>Basidiomycota</taxon>
        <taxon>Agaricomycotina</taxon>
        <taxon>Agaricomycetes</taxon>
        <taxon>Auriculariales</taxon>
        <taxon>Exidiaceae</taxon>
        <taxon>Exidia</taxon>
    </lineage>
</organism>
<reference evidence="4 5" key="1">
    <citation type="journal article" date="2016" name="Mol. Biol. Evol.">
        <title>Comparative Genomics of Early-Diverging Mushroom-Forming Fungi Provides Insights into the Origins of Lignocellulose Decay Capabilities.</title>
        <authorList>
            <person name="Nagy L.G."/>
            <person name="Riley R."/>
            <person name="Tritt A."/>
            <person name="Adam C."/>
            <person name="Daum C."/>
            <person name="Floudas D."/>
            <person name="Sun H."/>
            <person name="Yadav J.S."/>
            <person name="Pangilinan J."/>
            <person name="Larsson K.H."/>
            <person name="Matsuura K."/>
            <person name="Barry K."/>
            <person name="Labutti K."/>
            <person name="Kuo R."/>
            <person name="Ohm R.A."/>
            <person name="Bhattacharya S.S."/>
            <person name="Shirouzu T."/>
            <person name="Yoshinaga Y."/>
            <person name="Martin F.M."/>
            <person name="Grigoriev I.V."/>
            <person name="Hibbett D.S."/>
        </authorList>
    </citation>
    <scope>NUCLEOTIDE SEQUENCE [LARGE SCALE GENOMIC DNA]</scope>
    <source>
        <strain evidence="4 5">HHB12029</strain>
    </source>
</reference>
<keyword evidence="2 4" id="KW-0378">Hydrolase</keyword>
<dbReference type="SUPFAM" id="SSF53474">
    <property type="entry name" value="alpha/beta-Hydrolases"/>
    <property type="match status" value="1"/>
</dbReference>
<keyword evidence="5" id="KW-1185">Reference proteome</keyword>
<dbReference type="PANTHER" id="PTHR46118">
    <property type="entry name" value="PROTEIN ABHD11"/>
    <property type="match status" value="1"/>
</dbReference>
<dbReference type="PANTHER" id="PTHR46118:SF4">
    <property type="entry name" value="PROTEIN ABHD11"/>
    <property type="match status" value="1"/>
</dbReference>
<evidence type="ECO:0000256" key="1">
    <source>
        <dbReference type="ARBA" id="ARBA00008645"/>
    </source>
</evidence>
<dbReference type="Proteomes" id="UP000077266">
    <property type="component" value="Unassembled WGS sequence"/>
</dbReference>
<dbReference type="AlphaFoldDB" id="A0A165N4F2"/>
<evidence type="ECO:0000313" key="5">
    <source>
        <dbReference type="Proteomes" id="UP000077266"/>
    </source>
</evidence>
<dbReference type="GO" id="GO:0052689">
    <property type="term" value="F:carboxylic ester hydrolase activity"/>
    <property type="evidence" value="ECO:0007669"/>
    <property type="project" value="TreeGrafter"/>
</dbReference>
<evidence type="ECO:0000256" key="2">
    <source>
        <dbReference type="ARBA" id="ARBA00022801"/>
    </source>
</evidence>
<feature type="domain" description="AB hydrolase-1" evidence="3">
    <location>
        <begin position="40"/>
        <end position="279"/>
    </location>
</feature>
<dbReference type="STRING" id="1314781.A0A165N4F2"/>
<dbReference type="InParanoid" id="A0A165N4F2"/>
<evidence type="ECO:0000259" key="3">
    <source>
        <dbReference type="Pfam" id="PF00561"/>
    </source>
</evidence>
<accession>A0A165N4F2</accession>
<comment type="similarity">
    <text evidence="1">Belongs to the AB hydrolase superfamily.</text>
</comment>
<dbReference type="OrthoDB" id="8119704at2759"/>
<evidence type="ECO:0000313" key="4">
    <source>
        <dbReference type="EMBL" id="KZW00193.1"/>
    </source>
</evidence>
<dbReference type="Gene3D" id="3.40.50.1820">
    <property type="entry name" value="alpha/beta hydrolase"/>
    <property type="match status" value="1"/>
</dbReference>
<dbReference type="InterPro" id="IPR000073">
    <property type="entry name" value="AB_hydrolase_1"/>
</dbReference>